<dbReference type="PANTHER" id="PTHR13351">
    <property type="entry name" value="RENIN RECEPTOR"/>
    <property type="match status" value="1"/>
</dbReference>
<reference evidence="4" key="3">
    <citation type="journal article" date="2021" name="World Allergy Organ. J.">
        <title>Chromosome-level assembly of Dermatophagoides farinae genome and transcriptome reveals two novel allergens Der f 37 and Der f 39.</title>
        <authorList>
            <person name="Chen J."/>
            <person name="Cai Z."/>
            <person name="Fan D."/>
            <person name="Hu J."/>
            <person name="Hou Y."/>
            <person name="He Y."/>
            <person name="Zhang Z."/>
            <person name="Zhao Z."/>
            <person name="Gao P."/>
            <person name="Hu W."/>
            <person name="Sun J."/>
            <person name="Li J."/>
            <person name="Ji K."/>
        </authorList>
    </citation>
    <scope>NUCLEOTIDE SEQUENCE</scope>
    <source>
        <strain evidence="4">JKM2019</strain>
    </source>
</reference>
<reference evidence="5" key="1">
    <citation type="submission" date="2013-05" db="EMBL/GenBank/DDBJ databases">
        <authorList>
            <person name="Yim A.K.Y."/>
            <person name="Chan T.F."/>
            <person name="Ji K.M."/>
            <person name="Liu X.Y."/>
            <person name="Zhou J.W."/>
            <person name="Li R.Q."/>
            <person name="Yang K.Y."/>
            <person name="Li J."/>
            <person name="Li M."/>
            <person name="Law P.T.W."/>
            <person name="Wu Y.L."/>
            <person name="Cai Z.L."/>
            <person name="Qin H."/>
            <person name="Bao Y."/>
            <person name="Leung R.K.K."/>
            <person name="Ng P.K.S."/>
            <person name="Zou J."/>
            <person name="Zhong X.J."/>
            <person name="Ran P.X."/>
            <person name="Zhong N.S."/>
            <person name="Liu Z.G."/>
            <person name="Tsui S.K.W."/>
        </authorList>
    </citation>
    <scope>NUCLEOTIDE SEQUENCE</scope>
    <source>
        <strain evidence="5">Derf</strain>
        <tissue evidence="5">Whole organism</tissue>
    </source>
</reference>
<name>A0A922IC07_DERFA</name>
<dbReference type="EMBL" id="ASGP02000001">
    <property type="protein sequence ID" value="KAH9528260.1"/>
    <property type="molecule type" value="Genomic_DNA"/>
</dbReference>
<evidence type="ECO:0000256" key="2">
    <source>
        <dbReference type="SAM" id="SignalP"/>
    </source>
</evidence>
<feature type="signal peptide" evidence="2">
    <location>
        <begin position="1"/>
        <end position="18"/>
    </location>
</feature>
<feature type="transmembrane region" description="Helical" evidence="1">
    <location>
        <begin position="239"/>
        <end position="263"/>
    </location>
</feature>
<keyword evidence="2" id="KW-0732">Signal</keyword>
<keyword evidence="1" id="KW-0472">Membrane</keyword>
<dbReference type="OrthoDB" id="7866065at2759"/>
<evidence type="ECO:0000313" key="5">
    <source>
        <dbReference type="EMBL" id="KAH9528260.1"/>
    </source>
</evidence>
<dbReference type="EMBL" id="SDOV01000010">
    <property type="protein sequence ID" value="KAH7636213.1"/>
    <property type="molecule type" value="Genomic_DNA"/>
</dbReference>
<dbReference type="PANTHER" id="PTHR13351:SF1">
    <property type="entry name" value="RENIN RECEPTOR"/>
    <property type="match status" value="1"/>
</dbReference>
<accession>A0A922IC07</accession>
<sequence>MYRYVLLVIFSFITISSSSNIEILYSPDSIIFQNTTDALSSTDFSSFLSQCLGYTTKKPNWNGFYGYKNIAKNVPKSVVVFHIPVSLQPIAAHTFSMNIDSDLNEQYHKTKKLMTKTKNEVQSDFIRLSNFDEKTDLESQLNSLEKHLSKMESRNEDQPVFLWFEMFSSNNGADVVDRFSKIINHVKYLFGPNTLIVSIYDENQSILERAIRQAGKDGEKEKYKVNLAHEYDVDFHTSFITIGFASLLFILAVFIISVSMWNIDPGRDSIIYRLTSQKIKKDQ</sequence>
<dbReference type="Pfam" id="PF07850">
    <property type="entry name" value="Renin_r"/>
    <property type="match status" value="1"/>
</dbReference>
<keyword evidence="5" id="KW-0675">Receptor</keyword>
<organism evidence="5 6">
    <name type="scientific">Dermatophagoides farinae</name>
    <name type="common">American house dust mite</name>
    <dbReference type="NCBI Taxonomy" id="6954"/>
    <lineage>
        <taxon>Eukaryota</taxon>
        <taxon>Metazoa</taxon>
        <taxon>Ecdysozoa</taxon>
        <taxon>Arthropoda</taxon>
        <taxon>Chelicerata</taxon>
        <taxon>Arachnida</taxon>
        <taxon>Acari</taxon>
        <taxon>Acariformes</taxon>
        <taxon>Sarcoptiformes</taxon>
        <taxon>Astigmata</taxon>
        <taxon>Psoroptidia</taxon>
        <taxon>Analgoidea</taxon>
        <taxon>Pyroglyphidae</taxon>
        <taxon>Dermatophagoidinae</taxon>
        <taxon>Dermatophagoides</taxon>
    </lineage>
</organism>
<comment type="caution">
    <text evidence="5">The sequence shown here is derived from an EMBL/GenBank/DDBJ whole genome shotgun (WGS) entry which is preliminary data.</text>
</comment>
<proteinExistence type="predicted"/>
<dbReference type="Proteomes" id="UP000790347">
    <property type="component" value="Unassembled WGS sequence"/>
</dbReference>
<evidence type="ECO:0000259" key="3">
    <source>
        <dbReference type="Pfam" id="PF07850"/>
    </source>
</evidence>
<dbReference type="InterPro" id="IPR012493">
    <property type="entry name" value="Renin_rcpt"/>
</dbReference>
<feature type="domain" description="Renin receptor-like C-terminal transmembrane spanning segment" evidence="3">
    <location>
        <begin position="216"/>
        <end position="282"/>
    </location>
</feature>
<keyword evidence="6" id="KW-1185">Reference proteome</keyword>
<dbReference type="GO" id="GO:0038023">
    <property type="term" value="F:signaling receptor activity"/>
    <property type="evidence" value="ECO:0007669"/>
    <property type="project" value="InterPro"/>
</dbReference>
<reference evidence="4" key="2">
    <citation type="submission" date="2020-06" db="EMBL/GenBank/DDBJ databases">
        <authorList>
            <person name="Ji K."/>
            <person name="Li J."/>
        </authorList>
    </citation>
    <scope>NUCLEOTIDE SEQUENCE</scope>
    <source>
        <strain evidence="4">JKM2019</strain>
        <tissue evidence="4">Whole body</tissue>
    </source>
</reference>
<evidence type="ECO:0000256" key="1">
    <source>
        <dbReference type="SAM" id="Phobius"/>
    </source>
</evidence>
<dbReference type="InterPro" id="IPR056780">
    <property type="entry name" value="Renin_r_C"/>
</dbReference>
<keyword evidence="1" id="KW-1133">Transmembrane helix</keyword>
<evidence type="ECO:0000313" key="6">
    <source>
        <dbReference type="Proteomes" id="UP000790347"/>
    </source>
</evidence>
<keyword evidence="1" id="KW-0812">Transmembrane</keyword>
<dbReference type="AlphaFoldDB" id="A0A922IC07"/>
<dbReference type="GO" id="GO:0009897">
    <property type="term" value="C:external side of plasma membrane"/>
    <property type="evidence" value="ECO:0007669"/>
    <property type="project" value="TreeGrafter"/>
</dbReference>
<evidence type="ECO:0000313" key="4">
    <source>
        <dbReference type="EMBL" id="KAH7636213.1"/>
    </source>
</evidence>
<feature type="chain" id="PRO_5038276981" evidence="2">
    <location>
        <begin position="19"/>
        <end position="283"/>
    </location>
</feature>
<gene>
    <name evidence="5" type="primary">ATP6AP2</name>
    <name evidence="5" type="ORF">DERF_002217</name>
    <name evidence="4" type="ORF">HUG17_10183</name>
</gene>
<dbReference type="Proteomes" id="UP000828236">
    <property type="component" value="Unassembled WGS sequence"/>
</dbReference>
<reference evidence="5" key="4">
    <citation type="journal article" date="2022" name="Res Sq">
        <title>Comparative Genomics Reveals Insights into the Divergent Evolution of Astigmatic Mites and Household Pest Adaptations.</title>
        <authorList>
            <person name="Xiong Q."/>
            <person name="Wan A.T.-Y."/>
            <person name="Liu X.-Y."/>
            <person name="Fung C.S.-H."/>
            <person name="Xiao X."/>
            <person name="Malainual N."/>
            <person name="Hou J."/>
            <person name="Wang L."/>
            <person name="Wang M."/>
            <person name="Yang K."/>
            <person name="Cui Y."/>
            <person name="Leung E."/>
            <person name="Nong W."/>
            <person name="Shin S.-K."/>
            <person name="Au S."/>
            <person name="Jeong K.Y."/>
            <person name="Chew F.T."/>
            <person name="Hui J."/>
            <person name="Leung T.F."/>
            <person name="Tungtrongchitr A."/>
            <person name="Zhong N."/>
            <person name="Liu Z."/>
            <person name="Tsui S."/>
        </authorList>
    </citation>
    <scope>NUCLEOTIDE SEQUENCE</scope>
    <source>
        <strain evidence="5">Derf</strain>
        <tissue evidence="5">Whole organism</tissue>
    </source>
</reference>
<protein>
    <submittedName>
        <fullName evidence="5">Renin receptor</fullName>
    </submittedName>
</protein>